<name>A0AB35M2E9_9GAMM</name>
<evidence type="ECO:0000256" key="1">
    <source>
        <dbReference type="ARBA" id="ARBA00022598"/>
    </source>
</evidence>
<accession>A0AB35M2E9</accession>
<dbReference type="Proteomes" id="UP001174419">
    <property type="component" value="Unassembled WGS sequence"/>
</dbReference>
<dbReference type="RefSeq" id="WP_286381346.1">
    <property type="nucleotide sequence ID" value="NZ_JACANG010000023.1"/>
</dbReference>
<dbReference type="PANTHER" id="PTHR43767:SF8">
    <property type="entry name" value="LONG-CHAIN-FATTY-ACID--COA LIGASE"/>
    <property type="match status" value="1"/>
</dbReference>
<dbReference type="InterPro" id="IPR000873">
    <property type="entry name" value="AMP-dep_synth/lig_dom"/>
</dbReference>
<organism evidence="3 4">
    <name type="scientific">Acinetobacter towneri</name>
    <dbReference type="NCBI Taxonomy" id="202956"/>
    <lineage>
        <taxon>Bacteria</taxon>
        <taxon>Pseudomonadati</taxon>
        <taxon>Pseudomonadota</taxon>
        <taxon>Gammaproteobacteria</taxon>
        <taxon>Moraxellales</taxon>
        <taxon>Moraxellaceae</taxon>
        <taxon>Acinetobacter</taxon>
    </lineage>
</organism>
<dbReference type="Pfam" id="PF00501">
    <property type="entry name" value="AMP-binding"/>
    <property type="match status" value="1"/>
</dbReference>
<reference evidence="3" key="1">
    <citation type="submission" date="2020-06" db="EMBL/GenBank/DDBJ databases">
        <authorList>
            <person name="Dong N."/>
        </authorList>
    </citation>
    <scope>NUCLEOTIDE SEQUENCE</scope>
    <source>
        <strain evidence="3">DF49-4</strain>
    </source>
</reference>
<feature type="domain" description="AMP-dependent synthetase/ligase" evidence="2">
    <location>
        <begin position="10"/>
        <end position="102"/>
    </location>
</feature>
<evidence type="ECO:0000313" key="4">
    <source>
        <dbReference type="Proteomes" id="UP001174419"/>
    </source>
</evidence>
<dbReference type="PANTHER" id="PTHR43767">
    <property type="entry name" value="LONG-CHAIN-FATTY-ACID--COA LIGASE"/>
    <property type="match status" value="1"/>
</dbReference>
<keyword evidence="1" id="KW-0436">Ligase</keyword>
<dbReference type="InterPro" id="IPR050237">
    <property type="entry name" value="ATP-dep_AMP-bd_enzyme"/>
</dbReference>
<dbReference type="EMBL" id="JACANG010000023">
    <property type="protein sequence ID" value="MDM1719654.1"/>
    <property type="molecule type" value="Genomic_DNA"/>
</dbReference>
<reference evidence="3" key="2">
    <citation type="journal article" date="2022" name="Sci. Total Environ.">
        <title>Prevalence, transmission, and molecular epidemiology of tet(X)-positive bacteria among humans, animals, and environmental niches in China: An epidemiological, and genomic-based study.</title>
        <authorList>
            <person name="Dong N."/>
            <person name="Zeng Y."/>
            <person name="Cai C."/>
            <person name="Sun C."/>
            <person name="Lu J."/>
            <person name="Liu C."/>
            <person name="Zhou H."/>
            <person name="Sun Q."/>
            <person name="Shu L."/>
            <person name="Wang H."/>
            <person name="Wang Y."/>
            <person name="Wang S."/>
            <person name="Wu C."/>
            <person name="Chan E.W."/>
            <person name="Chen G."/>
            <person name="Shen Z."/>
            <person name="Chen S."/>
            <person name="Zhang R."/>
        </authorList>
    </citation>
    <scope>NUCLEOTIDE SEQUENCE</scope>
    <source>
        <strain evidence="3">DF49-4</strain>
    </source>
</reference>
<proteinExistence type="predicted"/>
<sequence>MNELFENLNHYAQTDPEREAIVTAQTTLSYATLQQRVELLSAELATYQVQRLALWGVNQADWIVVDLAARKAAMTVIPVPLFFTAAQVQHLLQDSQAELLCILTDTAQSDTVP</sequence>
<gene>
    <name evidence="3" type="ORF">HX110_11070</name>
</gene>
<comment type="caution">
    <text evidence="3">The sequence shown here is derived from an EMBL/GenBank/DDBJ whole genome shotgun (WGS) entry which is preliminary data.</text>
</comment>
<dbReference type="InterPro" id="IPR042099">
    <property type="entry name" value="ANL_N_sf"/>
</dbReference>
<dbReference type="AlphaFoldDB" id="A0AB35M2E9"/>
<dbReference type="SUPFAM" id="SSF56801">
    <property type="entry name" value="Acetyl-CoA synthetase-like"/>
    <property type="match status" value="1"/>
</dbReference>
<protein>
    <submittedName>
        <fullName evidence="3">AMP-binding protein</fullName>
    </submittedName>
</protein>
<dbReference type="Gene3D" id="3.40.50.12780">
    <property type="entry name" value="N-terminal domain of ligase-like"/>
    <property type="match status" value="1"/>
</dbReference>
<dbReference type="GO" id="GO:0016874">
    <property type="term" value="F:ligase activity"/>
    <property type="evidence" value="ECO:0007669"/>
    <property type="project" value="UniProtKB-KW"/>
</dbReference>
<evidence type="ECO:0000259" key="2">
    <source>
        <dbReference type="Pfam" id="PF00501"/>
    </source>
</evidence>
<evidence type="ECO:0000313" key="3">
    <source>
        <dbReference type="EMBL" id="MDM1719654.1"/>
    </source>
</evidence>